<gene>
    <name evidence="5 8" type="primary">prmC</name>
    <name evidence="8" type="ORF">O3V59_07385</name>
</gene>
<dbReference type="SUPFAM" id="SSF53335">
    <property type="entry name" value="S-adenosyl-L-methionine-dependent methyltransferases"/>
    <property type="match status" value="1"/>
</dbReference>
<dbReference type="Pfam" id="PF17827">
    <property type="entry name" value="PrmC_N"/>
    <property type="match status" value="1"/>
</dbReference>
<proteinExistence type="inferred from homology"/>
<comment type="caution">
    <text evidence="5">Lacks conserved residue(s) required for the propagation of feature annotation.</text>
</comment>
<dbReference type="Gene3D" id="1.10.8.10">
    <property type="entry name" value="DNA helicase RuvA subunit, C-terminal domain"/>
    <property type="match status" value="1"/>
</dbReference>
<comment type="caution">
    <text evidence="8">The sequence shown here is derived from an EMBL/GenBank/DDBJ whole genome shotgun (WGS) entry which is preliminary data.</text>
</comment>
<evidence type="ECO:0000259" key="7">
    <source>
        <dbReference type="Pfam" id="PF17827"/>
    </source>
</evidence>
<reference evidence="8" key="1">
    <citation type="submission" date="2022-12" db="EMBL/GenBank/DDBJ databases">
        <title>Draft genome sequence of the thermophilic strain Brevibacillus thermoruber HT42, isolated from Los Humeros, Puebla, Mexico, with biotechnological potential.</title>
        <authorList>
            <person name="Lara Sanchez J."/>
            <person name="Solis Palacios R."/>
            <person name="Bustos Baena A.S."/>
            <person name="Ruz Baez A.E."/>
            <person name="Espinosa Luna G."/>
            <person name="Oliart Ros R.M."/>
        </authorList>
    </citation>
    <scope>NUCLEOTIDE SEQUENCE</scope>
    <source>
        <strain evidence="8">HT42</strain>
    </source>
</reference>
<feature type="binding site" evidence="5">
    <location>
        <position position="157"/>
    </location>
    <ligand>
        <name>S-adenosyl-L-methionine</name>
        <dbReference type="ChEBI" id="CHEBI:59789"/>
    </ligand>
</feature>
<evidence type="ECO:0000313" key="9">
    <source>
        <dbReference type="Proteomes" id="UP001151071"/>
    </source>
</evidence>
<dbReference type="InterPro" id="IPR040758">
    <property type="entry name" value="PrmC_N"/>
</dbReference>
<keyword evidence="2 5" id="KW-0808">Transferase</keyword>
<dbReference type="InterPro" id="IPR050320">
    <property type="entry name" value="N5-glutamine_MTase"/>
</dbReference>
<keyword evidence="9" id="KW-1185">Reference proteome</keyword>
<evidence type="ECO:0000256" key="3">
    <source>
        <dbReference type="ARBA" id="ARBA00022691"/>
    </source>
</evidence>
<dbReference type="NCBIfam" id="TIGR00536">
    <property type="entry name" value="hemK_fam"/>
    <property type="match status" value="1"/>
</dbReference>
<dbReference type="InterPro" id="IPR002052">
    <property type="entry name" value="DNA_methylase_N6_adenine_CS"/>
</dbReference>
<dbReference type="PANTHER" id="PTHR18895">
    <property type="entry name" value="HEMK METHYLTRANSFERASE"/>
    <property type="match status" value="1"/>
</dbReference>
<comment type="catalytic activity">
    <reaction evidence="4 5">
        <text>L-glutaminyl-[peptide chain release factor] + S-adenosyl-L-methionine = N(5)-methyl-L-glutaminyl-[peptide chain release factor] + S-adenosyl-L-homocysteine + H(+)</text>
        <dbReference type="Rhea" id="RHEA:42896"/>
        <dbReference type="Rhea" id="RHEA-COMP:10271"/>
        <dbReference type="Rhea" id="RHEA-COMP:10272"/>
        <dbReference type="ChEBI" id="CHEBI:15378"/>
        <dbReference type="ChEBI" id="CHEBI:30011"/>
        <dbReference type="ChEBI" id="CHEBI:57856"/>
        <dbReference type="ChEBI" id="CHEBI:59789"/>
        <dbReference type="ChEBI" id="CHEBI:61891"/>
        <dbReference type="EC" id="2.1.1.297"/>
    </reaction>
</comment>
<feature type="domain" description="Release factor glutamine methyltransferase N-terminal" evidence="7">
    <location>
        <begin position="15"/>
        <end position="85"/>
    </location>
</feature>
<dbReference type="Gene3D" id="3.40.50.150">
    <property type="entry name" value="Vaccinia Virus protein VP39"/>
    <property type="match status" value="1"/>
</dbReference>
<name>A0A9X3TPM3_9BACL</name>
<feature type="binding site" evidence="5">
    <location>
        <begin position="134"/>
        <end position="138"/>
    </location>
    <ligand>
        <name>S-adenosyl-L-methionine</name>
        <dbReference type="ChEBI" id="CHEBI:59789"/>
    </ligand>
</feature>
<dbReference type="CDD" id="cd02440">
    <property type="entry name" value="AdoMet_MTases"/>
    <property type="match status" value="1"/>
</dbReference>
<comment type="function">
    <text evidence="5">Methylates the class 1 translation termination release factors RF1/PrfA and RF2/PrfB on the glutamine residue of the universally conserved GGQ motif.</text>
</comment>
<dbReference type="GO" id="GO:0003676">
    <property type="term" value="F:nucleic acid binding"/>
    <property type="evidence" value="ECO:0007669"/>
    <property type="project" value="InterPro"/>
</dbReference>
<dbReference type="InterPro" id="IPR029063">
    <property type="entry name" value="SAM-dependent_MTases_sf"/>
</dbReference>
<dbReference type="Pfam" id="PF05175">
    <property type="entry name" value="MTS"/>
    <property type="match status" value="1"/>
</dbReference>
<dbReference type="EMBL" id="JAPYYP010000006">
    <property type="protein sequence ID" value="MDA5108178.1"/>
    <property type="molecule type" value="Genomic_DNA"/>
</dbReference>
<dbReference type="EC" id="2.1.1.297" evidence="5"/>
<dbReference type="InterPro" id="IPR007848">
    <property type="entry name" value="Small_mtfrase_dom"/>
</dbReference>
<comment type="similarity">
    <text evidence="5">Belongs to the protein N5-glutamine methyltransferase family. PrmC subfamily.</text>
</comment>
<dbReference type="RefSeq" id="WP_029100392.1">
    <property type="nucleotide sequence ID" value="NZ_JAPYYP010000006.1"/>
</dbReference>
<dbReference type="AlphaFoldDB" id="A0A9X3TPM3"/>
<accession>A0A9X3TPM3</accession>
<sequence>MQAQREWPDVTTVREALARASSFLREAGVADPPFEAELLLRHCLGWDRTRYLISLGEPMPADALERLIGLCRRRARREPIQYMIGTQEFYGRPFRVRPGVLIPRPETEILVEQVLRRADDIWPAEQPLAVADIGTGSGAICVTLACERPHWRVSTVDLSPDATAIARENAEQLGAHVRFLQGDLVQPLVAEGLQVDILVSNPPYIPTAVVDTLDAEVRAYEPRLALDGGADGLDCYRRLCEALPAVLKRPGLVAFEVGIHQSRDVAGLMKASGVIDEVEIVPDLAGIERVVVGRAGLSTLHR</sequence>
<dbReference type="HAMAP" id="MF_02126">
    <property type="entry name" value="RF_methyltr_PrmC"/>
    <property type="match status" value="1"/>
</dbReference>
<dbReference type="PROSITE" id="PS00092">
    <property type="entry name" value="N6_MTASE"/>
    <property type="match status" value="1"/>
</dbReference>
<evidence type="ECO:0000256" key="5">
    <source>
        <dbReference type="HAMAP-Rule" id="MF_02126"/>
    </source>
</evidence>
<dbReference type="GO" id="GO:0102559">
    <property type="term" value="F:peptide chain release factor N(5)-glutamine methyltransferase activity"/>
    <property type="evidence" value="ECO:0007669"/>
    <property type="project" value="UniProtKB-EC"/>
</dbReference>
<feature type="binding site" evidence="5">
    <location>
        <begin position="201"/>
        <end position="204"/>
    </location>
    <ligand>
        <name>substrate</name>
    </ligand>
</feature>
<feature type="binding site" evidence="5">
    <location>
        <position position="201"/>
    </location>
    <ligand>
        <name>S-adenosyl-L-methionine</name>
        <dbReference type="ChEBI" id="CHEBI:59789"/>
    </ligand>
</feature>
<feature type="domain" description="Methyltransferase small" evidence="6">
    <location>
        <begin position="129"/>
        <end position="205"/>
    </location>
</feature>
<dbReference type="NCBIfam" id="TIGR03534">
    <property type="entry name" value="RF_mod_PrmC"/>
    <property type="match status" value="1"/>
</dbReference>
<dbReference type="InterPro" id="IPR004556">
    <property type="entry name" value="HemK-like"/>
</dbReference>
<protein>
    <recommendedName>
        <fullName evidence="5">Release factor glutamine methyltransferase</fullName>
        <shortName evidence="5">RF MTase</shortName>
        <ecNumber evidence="5">2.1.1.297</ecNumber>
    </recommendedName>
    <alternativeName>
        <fullName evidence="5">N5-glutamine methyltransferase PrmC</fullName>
    </alternativeName>
    <alternativeName>
        <fullName evidence="5">Protein-(glutamine-N5) MTase PrmC</fullName>
    </alternativeName>
    <alternativeName>
        <fullName evidence="5">Protein-glutamine N-methyltransferase PrmC</fullName>
    </alternativeName>
</protein>
<evidence type="ECO:0000256" key="4">
    <source>
        <dbReference type="ARBA" id="ARBA00048391"/>
    </source>
</evidence>
<organism evidence="8 9">
    <name type="scientific">Brevibacillus thermoruber</name>
    <dbReference type="NCBI Taxonomy" id="33942"/>
    <lineage>
        <taxon>Bacteria</taxon>
        <taxon>Bacillati</taxon>
        <taxon>Bacillota</taxon>
        <taxon>Bacilli</taxon>
        <taxon>Bacillales</taxon>
        <taxon>Paenibacillaceae</taxon>
        <taxon>Brevibacillus</taxon>
    </lineage>
</organism>
<keyword evidence="3 5" id="KW-0949">S-adenosyl-L-methionine</keyword>
<keyword evidence="1 5" id="KW-0489">Methyltransferase</keyword>
<evidence type="ECO:0000313" key="8">
    <source>
        <dbReference type="EMBL" id="MDA5108178.1"/>
    </source>
</evidence>
<evidence type="ECO:0000256" key="2">
    <source>
        <dbReference type="ARBA" id="ARBA00022679"/>
    </source>
</evidence>
<evidence type="ECO:0000259" key="6">
    <source>
        <dbReference type="Pfam" id="PF05175"/>
    </source>
</evidence>
<evidence type="ECO:0000256" key="1">
    <source>
        <dbReference type="ARBA" id="ARBA00022603"/>
    </source>
</evidence>
<dbReference type="InterPro" id="IPR019874">
    <property type="entry name" value="RF_methyltr_PrmC"/>
</dbReference>
<dbReference type="Proteomes" id="UP001151071">
    <property type="component" value="Unassembled WGS sequence"/>
</dbReference>
<dbReference type="GO" id="GO:0032259">
    <property type="term" value="P:methylation"/>
    <property type="evidence" value="ECO:0007669"/>
    <property type="project" value="UniProtKB-KW"/>
</dbReference>
<dbReference type="PANTHER" id="PTHR18895:SF74">
    <property type="entry name" value="MTRF1L RELEASE FACTOR GLUTAMINE METHYLTRANSFERASE"/>
    <property type="match status" value="1"/>
</dbReference>